<dbReference type="Proteomes" id="UP000427906">
    <property type="component" value="Chromosome"/>
</dbReference>
<protein>
    <submittedName>
        <fullName evidence="1">Uncharacterized protein</fullName>
    </submittedName>
</protein>
<evidence type="ECO:0000313" key="1">
    <source>
        <dbReference type="EMBL" id="BBO67054.1"/>
    </source>
</evidence>
<gene>
    <name evidence="1" type="ORF">DSCA_09840</name>
</gene>
<keyword evidence="2" id="KW-1185">Reference proteome</keyword>
<dbReference type="AlphaFoldDB" id="A0A5K7YL83"/>
<organism evidence="1 2">
    <name type="scientific">Desulfosarcina alkanivorans</name>
    <dbReference type="NCBI Taxonomy" id="571177"/>
    <lineage>
        <taxon>Bacteria</taxon>
        <taxon>Pseudomonadati</taxon>
        <taxon>Thermodesulfobacteriota</taxon>
        <taxon>Desulfobacteria</taxon>
        <taxon>Desulfobacterales</taxon>
        <taxon>Desulfosarcinaceae</taxon>
        <taxon>Desulfosarcina</taxon>
    </lineage>
</organism>
<reference evidence="1 2" key="1">
    <citation type="submission" date="2019-11" db="EMBL/GenBank/DDBJ databases">
        <title>Comparative genomics of hydrocarbon-degrading Desulfosarcina strains.</title>
        <authorList>
            <person name="Watanabe M."/>
            <person name="Kojima H."/>
            <person name="Fukui M."/>
        </authorList>
    </citation>
    <scope>NUCLEOTIDE SEQUENCE [LARGE SCALE GENOMIC DNA]</scope>
    <source>
        <strain evidence="1 2">PL12</strain>
    </source>
</reference>
<dbReference type="EMBL" id="AP021874">
    <property type="protein sequence ID" value="BBO67054.1"/>
    <property type="molecule type" value="Genomic_DNA"/>
</dbReference>
<proteinExistence type="predicted"/>
<dbReference type="KEGG" id="dalk:DSCA_09840"/>
<evidence type="ECO:0000313" key="2">
    <source>
        <dbReference type="Proteomes" id="UP000427906"/>
    </source>
</evidence>
<name>A0A5K7YL83_9BACT</name>
<sequence>MENTESFANDCENPVAHTTWPRVGSFKKGIAPYKDSAKENAAIAKSISQVFQFLSLFINFIDS</sequence>
<accession>A0A5K7YL83</accession>